<evidence type="ECO:0000313" key="2">
    <source>
        <dbReference type="EMBL" id="KMS97025.1"/>
    </source>
</evidence>
<keyword evidence="3" id="KW-1185">Reference proteome</keyword>
<reference evidence="2 3" key="1">
    <citation type="journal article" date="2014" name="Nature">
        <title>The genome of the recently domesticated crop plant sugar beet (Beta vulgaris).</title>
        <authorList>
            <person name="Dohm J.C."/>
            <person name="Minoche A.E."/>
            <person name="Holtgrawe D."/>
            <person name="Capella-Gutierrez S."/>
            <person name="Zakrzewski F."/>
            <person name="Tafer H."/>
            <person name="Rupp O."/>
            <person name="Sorensen T.R."/>
            <person name="Stracke R."/>
            <person name="Reinhardt R."/>
            <person name="Goesmann A."/>
            <person name="Kraft T."/>
            <person name="Schulz B."/>
            <person name="Stadler P.F."/>
            <person name="Schmidt T."/>
            <person name="Gabaldon T."/>
            <person name="Lehrach H."/>
            <person name="Weisshaar B."/>
            <person name="Himmelbauer H."/>
        </authorList>
    </citation>
    <scope>NUCLEOTIDE SEQUENCE [LARGE SCALE GENOMIC DNA]</scope>
    <source>
        <tissue evidence="2">Taproot</tissue>
    </source>
</reference>
<dbReference type="EMBL" id="KQ090344">
    <property type="protein sequence ID" value="KMS97025.1"/>
    <property type="molecule type" value="Genomic_DNA"/>
</dbReference>
<dbReference type="Proteomes" id="UP000035740">
    <property type="component" value="Unassembled WGS sequence"/>
</dbReference>
<feature type="compositionally biased region" description="Basic residues" evidence="1">
    <location>
        <begin position="115"/>
        <end position="125"/>
    </location>
</feature>
<organism evidence="2 3">
    <name type="scientific">Beta vulgaris subsp. vulgaris</name>
    <name type="common">Beet</name>
    <dbReference type="NCBI Taxonomy" id="3555"/>
    <lineage>
        <taxon>Eukaryota</taxon>
        <taxon>Viridiplantae</taxon>
        <taxon>Streptophyta</taxon>
        <taxon>Embryophyta</taxon>
        <taxon>Tracheophyta</taxon>
        <taxon>Spermatophyta</taxon>
        <taxon>Magnoliopsida</taxon>
        <taxon>eudicotyledons</taxon>
        <taxon>Gunneridae</taxon>
        <taxon>Pentapetalae</taxon>
        <taxon>Caryophyllales</taxon>
        <taxon>Chenopodiaceae</taxon>
        <taxon>Betoideae</taxon>
        <taxon>Beta</taxon>
    </lineage>
</organism>
<evidence type="ECO:0000256" key="1">
    <source>
        <dbReference type="SAM" id="MobiDB-lite"/>
    </source>
</evidence>
<name>A0A0J8E1Q3_BETVV</name>
<dbReference type="AlphaFoldDB" id="A0A0J8E1Q3"/>
<evidence type="ECO:0000313" key="3">
    <source>
        <dbReference type="Proteomes" id="UP000035740"/>
    </source>
</evidence>
<proteinExistence type="predicted"/>
<accession>A0A0J8E1Q3</accession>
<protein>
    <submittedName>
        <fullName evidence="2">Uncharacterized protein</fullName>
    </submittedName>
</protein>
<dbReference type="Gramene" id="KMS97025">
    <property type="protein sequence ID" value="KMS97025"/>
    <property type="gene ID" value="BVRB_7g179410"/>
</dbReference>
<sequence>MDCNADEQAANYRDVDKVVETLQLLDIRLDERHAMRMTDKVTNNVGGTPSSVGEISRNCTPTSISTPVNVIATENLSFVVEEGHVVPEYVEDPPRKCRKGRRSQCIPSCIEKKQTGKKKGKVGARKKVDEDEEHVDDGNGQHDPLTIRLWLDLA</sequence>
<gene>
    <name evidence="2" type="ORF">BVRB_7g179410</name>
</gene>
<feature type="region of interest" description="Disordered" evidence="1">
    <location>
        <begin position="113"/>
        <end position="143"/>
    </location>
</feature>